<dbReference type="InterPro" id="IPR039426">
    <property type="entry name" value="TonB-dep_rcpt-like"/>
</dbReference>
<dbReference type="InterPro" id="IPR000531">
    <property type="entry name" value="Beta-barrel_TonB"/>
</dbReference>
<dbReference type="PROSITE" id="PS52016">
    <property type="entry name" value="TONB_DEPENDENT_REC_3"/>
    <property type="match status" value="1"/>
</dbReference>
<evidence type="ECO:0000256" key="7">
    <source>
        <dbReference type="ARBA" id="ARBA00023077"/>
    </source>
</evidence>
<evidence type="ECO:0000256" key="4">
    <source>
        <dbReference type="ARBA" id="ARBA00022452"/>
    </source>
</evidence>
<dbReference type="Pfam" id="PF00593">
    <property type="entry name" value="TonB_dep_Rec_b-barrel"/>
    <property type="match status" value="1"/>
</dbReference>
<dbReference type="PATRIC" id="fig|1513271.3.peg.3463"/>
<dbReference type="Gene3D" id="2.170.130.10">
    <property type="entry name" value="TonB-dependent receptor, plug domain"/>
    <property type="match status" value="1"/>
</dbReference>
<sequence length="678" mass="76612">MRKNQQHHTETIVVTGTRTPKLLSNSPVKVDVIDAIQMKVLTSSTVAKALNFIPGVVVTRNAKDGYNIQMQGFDGDNVLVLVDGQPLISPTGSAVDLDQISAHDIEQVEVIRGAASVMYGSAAMGGVINIITKQMDSDSFEPYSKIDLEVGRYLGNEIEKNKLAKQVRLTTNFELHNWINRASLLVKETPGFDLEPENVQQNAGQLDKTFFNFASNGKISGIKTSVKYQFFSEEKARATGSVPGSSPIQLLYYTSDVDQHQIDFSMGQDVFDKTSHRIADTSWQLNARMMRHDEISGSATKRDANIELYELNAQHVWKYSDLAFSFTNPLALFSQATNKDINLNGEAEIVAGGVLHQDKLSQVNLVSGKYEIEPSSRESIEGFLQANWINDEYQALVGIRTQLDSEFGFHSAVRASGMWDWSQDDNKLQWRFGLGQGYRVPNLKELKYEFDHSALGYMVLGNPDLKPENSWSANSTWDFQTEVNSGLLAGGQLKSELNLHYSKANNFIESFNDPILSSDQGLDISVYNNIDRATMQGVDTSFELRFDTWYSQVSYSYLDARDGNHTRLKHRPYHQVKANLGYSQINWDLDAVLYLVYQSNEHFDKTIFINGQETAVNQLDNEWLTVDFKLNQQINKFIGWRFGVENIFDTHQSPVEPTLFDARDNTSRYVYFGMDFTF</sequence>
<evidence type="ECO:0000256" key="6">
    <source>
        <dbReference type="ARBA" id="ARBA00022729"/>
    </source>
</evidence>
<comment type="caution">
    <text evidence="15">The sequence shown here is derived from an EMBL/GenBank/DDBJ whole genome shotgun (WGS) entry which is preliminary data.</text>
</comment>
<feature type="domain" description="TonB-dependent receptor-like beta-barrel" evidence="13">
    <location>
        <begin position="255"/>
        <end position="647"/>
    </location>
</feature>
<dbReference type="Proteomes" id="UP000037600">
    <property type="component" value="Unassembled WGS sequence"/>
</dbReference>
<keyword evidence="5 11" id="KW-0812">Transmembrane</keyword>
<keyword evidence="16" id="KW-1185">Reference proteome</keyword>
<protein>
    <recommendedName>
        <fullName evidence="17">TonB-dependent receptor</fullName>
    </recommendedName>
</protein>
<evidence type="ECO:0000256" key="8">
    <source>
        <dbReference type="ARBA" id="ARBA00023136"/>
    </source>
</evidence>
<dbReference type="GO" id="GO:0009279">
    <property type="term" value="C:cell outer membrane"/>
    <property type="evidence" value="ECO:0007669"/>
    <property type="project" value="UniProtKB-SubCell"/>
</dbReference>
<dbReference type="SUPFAM" id="SSF56935">
    <property type="entry name" value="Porins"/>
    <property type="match status" value="1"/>
</dbReference>
<dbReference type="PANTHER" id="PTHR30069">
    <property type="entry name" value="TONB-DEPENDENT OUTER MEMBRANE RECEPTOR"/>
    <property type="match status" value="1"/>
</dbReference>
<proteinExistence type="inferred from homology"/>
<dbReference type="PANTHER" id="PTHR30069:SF29">
    <property type="entry name" value="HEMOGLOBIN AND HEMOGLOBIN-HAPTOGLOBIN-BINDING PROTEIN 1-RELATED"/>
    <property type="match status" value="1"/>
</dbReference>
<evidence type="ECO:0000313" key="15">
    <source>
        <dbReference type="EMBL" id="KMT63991.1"/>
    </source>
</evidence>
<evidence type="ECO:0000259" key="14">
    <source>
        <dbReference type="Pfam" id="PF07715"/>
    </source>
</evidence>
<evidence type="ECO:0000256" key="12">
    <source>
        <dbReference type="RuleBase" id="RU003357"/>
    </source>
</evidence>
<dbReference type="Gene3D" id="2.40.170.20">
    <property type="entry name" value="TonB-dependent receptor, beta-barrel domain"/>
    <property type="match status" value="1"/>
</dbReference>
<evidence type="ECO:0000256" key="11">
    <source>
        <dbReference type="PROSITE-ProRule" id="PRU01360"/>
    </source>
</evidence>
<evidence type="ECO:0000256" key="9">
    <source>
        <dbReference type="ARBA" id="ARBA00023170"/>
    </source>
</evidence>
<feature type="domain" description="TonB-dependent receptor plug" evidence="14">
    <location>
        <begin position="24"/>
        <end position="127"/>
    </location>
</feature>
<accession>A0A0J8JHT2</accession>
<comment type="subcellular location">
    <subcellularLocation>
        <location evidence="1 11">Cell outer membrane</location>
        <topology evidence="1 11">Multi-pass membrane protein</topology>
    </subcellularLocation>
</comment>
<dbReference type="GO" id="GO:0015344">
    <property type="term" value="F:siderophore uptake transmembrane transporter activity"/>
    <property type="evidence" value="ECO:0007669"/>
    <property type="project" value="TreeGrafter"/>
</dbReference>
<evidence type="ECO:0000256" key="10">
    <source>
        <dbReference type="ARBA" id="ARBA00023237"/>
    </source>
</evidence>
<dbReference type="InterPro" id="IPR037066">
    <property type="entry name" value="Plug_dom_sf"/>
</dbReference>
<organism evidence="15 16">
    <name type="scientific">Catenovulum maritimum</name>
    <dbReference type="NCBI Taxonomy" id="1513271"/>
    <lineage>
        <taxon>Bacteria</taxon>
        <taxon>Pseudomonadati</taxon>
        <taxon>Pseudomonadota</taxon>
        <taxon>Gammaproteobacteria</taxon>
        <taxon>Alteromonadales</taxon>
        <taxon>Alteromonadaceae</taxon>
        <taxon>Catenovulum</taxon>
    </lineage>
</organism>
<dbReference type="InterPro" id="IPR012910">
    <property type="entry name" value="Plug_dom"/>
</dbReference>
<evidence type="ECO:0000256" key="3">
    <source>
        <dbReference type="ARBA" id="ARBA00022448"/>
    </source>
</evidence>
<comment type="similarity">
    <text evidence="2">Belongs to the TonB-dependent receptor family. Hemoglobin/haptoglobin binding protein subfamily.</text>
</comment>
<dbReference type="InterPro" id="IPR036942">
    <property type="entry name" value="Beta-barrel_TonB_sf"/>
</dbReference>
<evidence type="ECO:0000256" key="5">
    <source>
        <dbReference type="ARBA" id="ARBA00022692"/>
    </source>
</evidence>
<name>A0A0J8JHT2_9ALTE</name>
<dbReference type="EMBL" id="LAZL01000035">
    <property type="protein sequence ID" value="KMT63991.1"/>
    <property type="molecule type" value="Genomic_DNA"/>
</dbReference>
<evidence type="ECO:0000256" key="1">
    <source>
        <dbReference type="ARBA" id="ARBA00004571"/>
    </source>
</evidence>
<keyword evidence="7 12" id="KW-0798">TonB box</keyword>
<evidence type="ECO:0008006" key="17">
    <source>
        <dbReference type="Google" id="ProtNLM"/>
    </source>
</evidence>
<evidence type="ECO:0000256" key="2">
    <source>
        <dbReference type="ARBA" id="ARBA00008143"/>
    </source>
</evidence>
<keyword evidence="8 11" id="KW-0472">Membrane</keyword>
<evidence type="ECO:0000313" key="16">
    <source>
        <dbReference type="Proteomes" id="UP000037600"/>
    </source>
</evidence>
<evidence type="ECO:0000259" key="13">
    <source>
        <dbReference type="Pfam" id="PF00593"/>
    </source>
</evidence>
<keyword evidence="3 11" id="KW-0813">Transport</keyword>
<dbReference type="Pfam" id="PF07715">
    <property type="entry name" value="Plug"/>
    <property type="match status" value="1"/>
</dbReference>
<reference evidence="15 16" key="1">
    <citation type="submission" date="2015-04" db="EMBL/GenBank/DDBJ databases">
        <title>Draft Genome Sequence of the Novel Agar-Digesting Marine Bacterium Q1.</title>
        <authorList>
            <person name="Li Y."/>
            <person name="Li D."/>
            <person name="Chen G."/>
            <person name="Du Z."/>
        </authorList>
    </citation>
    <scope>NUCLEOTIDE SEQUENCE [LARGE SCALE GENOMIC DNA]</scope>
    <source>
        <strain evidence="15 16">Q1</strain>
    </source>
</reference>
<keyword evidence="6" id="KW-0732">Signal</keyword>
<dbReference type="STRING" id="1513271.XM47_16840"/>
<gene>
    <name evidence="15" type="ORF">XM47_16840</name>
</gene>
<dbReference type="GO" id="GO:0044718">
    <property type="term" value="P:siderophore transmembrane transport"/>
    <property type="evidence" value="ECO:0007669"/>
    <property type="project" value="TreeGrafter"/>
</dbReference>
<keyword evidence="10 11" id="KW-0998">Cell outer membrane</keyword>
<keyword evidence="4 11" id="KW-1134">Transmembrane beta strand</keyword>
<keyword evidence="9" id="KW-0675">Receptor</keyword>
<dbReference type="AlphaFoldDB" id="A0A0J8JHT2"/>